<dbReference type="InterPro" id="IPR036457">
    <property type="entry name" value="PPM-type-like_dom_sf"/>
</dbReference>
<protein>
    <recommendedName>
        <fullName evidence="1">PPM-type phosphatase domain-containing protein</fullName>
    </recommendedName>
</protein>
<keyword evidence="3" id="KW-1185">Reference proteome</keyword>
<dbReference type="Pfam" id="PF13672">
    <property type="entry name" value="PP2C_2"/>
    <property type="match status" value="1"/>
</dbReference>
<evidence type="ECO:0000313" key="2">
    <source>
        <dbReference type="EMBL" id="GGP06211.1"/>
    </source>
</evidence>
<dbReference type="Proteomes" id="UP000660745">
    <property type="component" value="Unassembled WGS sequence"/>
</dbReference>
<organism evidence="2 3">
    <name type="scientific">Nonomuraea glycinis</name>
    <dbReference type="NCBI Taxonomy" id="2047744"/>
    <lineage>
        <taxon>Bacteria</taxon>
        <taxon>Bacillati</taxon>
        <taxon>Actinomycetota</taxon>
        <taxon>Actinomycetes</taxon>
        <taxon>Streptosporangiales</taxon>
        <taxon>Streptosporangiaceae</taxon>
        <taxon>Nonomuraea</taxon>
    </lineage>
</organism>
<accession>A0A918A3H5</accession>
<gene>
    <name evidence="2" type="ORF">GCM10012278_28710</name>
</gene>
<evidence type="ECO:0000313" key="3">
    <source>
        <dbReference type="Proteomes" id="UP000660745"/>
    </source>
</evidence>
<feature type="domain" description="PPM-type phosphatase" evidence="1">
    <location>
        <begin position="24"/>
        <end position="202"/>
    </location>
</feature>
<dbReference type="EMBL" id="BMNK01000004">
    <property type="protein sequence ID" value="GGP06211.1"/>
    <property type="molecule type" value="Genomic_DNA"/>
</dbReference>
<dbReference type="AlphaFoldDB" id="A0A918A3H5"/>
<reference evidence="2" key="1">
    <citation type="journal article" date="2014" name="Int. J. Syst. Evol. Microbiol.">
        <title>Complete genome sequence of Corynebacterium casei LMG S-19264T (=DSM 44701T), isolated from a smear-ripened cheese.</title>
        <authorList>
            <consortium name="US DOE Joint Genome Institute (JGI-PGF)"/>
            <person name="Walter F."/>
            <person name="Albersmeier A."/>
            <person name="Kalinowski J."/>
            <person name="Ruckert C."/>
        </authorList>
    </citation>
    <scope>NUCLEOTIDE SEQUENCE</scope>
    <source>
        <strain evidence="2">CGMCC 4.7430</strain>
    </source>
</reference>
<dbReference type="InterPro" id="IPR001932">
    <property type="entry name" value="PPM-type_phosphatase-like_dom"/>
</dbReference>
<dbReference type="SUPFAM" id="SSF81606">
    <property type="entry name" value="PP2C-like"/>
    <property type="match status" value="1"/>
</dbReference>
<name>A0A918A3H5_9ACTN</name>
<comment type="caution">
    <text evidence="2">The sequence shown here is derived from an EMBL/GenBank/DDBJ whole genome shotgun (WGS) entry which is preliminary data.</text>
</comment>
<proteinExistence type="predicted"/>
<reference evidence="2" key="2">
    <citation type="submission" date="2020-09" db="EMBL/GenBank/DDBJ databases">
        <authorList>
            <person name="Sun Q."/>
            <person name="Zhou Y."/>
        </authorList>
    </citation>
    <scope>NUCLEOTIDE SEQUENCE</scope>
    <source>
        <strain evidence="2">CGMCC 4.7430</strain>
    </source>
</reference>
<dbReference type="Gene3D" id="3.60.40.10">
    <property type="entry name" value="PPM-type phosphatase domain"/>
    <property type="match status" value="1"/>
</dbReference>
<evidence type="ECO:0000259" key="1">
    <source>
        <dbReference type="Pfam" id="PF13672"/>
    </source>
</evidence>
<dbReference type="RefSeq" id="WP_189139078.1">
    <property type="nucleotide sequence ID" value="NZ_BMNK01000004.1"/>
</dbReference>
<sequence length="250" mass="26359">MTRVRYATVAAPGGVNEDYVIAGPSWVVVLDGATAPQGVDSGCVHDVSWLVRTLAGALAVRLDGDESLPGVLARAIAATMDAHAATCDLGNPNSPSCTVAIARRRGDRLDHLVLCDCAIGLWHRDGTVTVVTDDRLEHLPGGRPYSLELVASLRNRPGGFWVASTCPEAVAQALTGSTPVADLRGIALFTDGVTRLADWYGYSWELLVSGAAQAPEDLTALVREQERAHGPVRGKAHDDATAAWLSFEPG</sequence>